<gene>
    <name evidence="1" type="ORF">SDC9_127804</name>
</gene>
<accession>A0A645CV31</accession>
<protein>
    <submittedName>
        <fullName evidence="1">Uncharacterized protein</fullName>
    </submittedName>
</protein>
<organism evidence="1">
    <name type="scientific">bioreactor metagenome</name>
    <dbReference type="NCBI Taxonomy" id="1076179"/>
    <lineage>
        <taxon>unclassified sequences</taxon>
        <taxon>metagenomes</taxon>
        <taxon>ecological metagenomes</taxon>
    </lineage>
</organism>
<dbReference type="EMBL" id="VSSQ01030287">
    <property type="protein sequence ID" value="MPM80754.1"/>
    <property type="molecule type" value="Genomic_DNA"/>
</dbReference>
<comment type="caution">
    <text evidence="1">The sequence shown here is derived from an EMBL/GenBank/DDBJ whole genome shotgun (WGS) entry which is preliminary data.</text>
</comment>
<evidence type="ECO:0000313" key="1">
    <source>
        <dbReference type="EMBL" id="MPM80754.1"/>
    </source>
</evidence>
<dbReference type="AlphaFoldDB" id="A0A645CV31"/>
<name>A0A645CV31_9ZZZZ</name>
<reference evidence="1" key="1">
    <citation type="submission" date="2019-08" db="EMBL/GenBank/DDBJ databases">
        <authorList>
            <person name="Kucharzyk K."/>
            <person name="Murdoch R.W."/>
            <person name="Higgins S."/>
            <person name="Loffler F."/>
        </authorList>
    </citation>
    <scope>NUCLEOTIDE SEQUENCE</scope>
</reference>
<proteinExistence type="predicted"/>
<sequence length="128" mass="14726">MEGFDLSRTIVPVITVFIKIAKTIHFIAISSFSHAFYKLRKNLLSFASENSFYKTIFIQEPFVFSQELRATKYNPDTRDKGVYPGEYLHCKRMVEQPKCRKDYIGGVFNCSLGKPTDSHFKAAAQNFP</sequence>